<sequence length="129" mass="14807">MYLLKLETFHTRRKRLYDAGAQLARSPARMSAPKQHLCRFRLLRARRPSAVLRARTLSNETRPFPVTYSWRSLFAAAVFAFALTLHQPYKNHTQTDHVRDQTHACPYAASRVTTTVPVGQSGVDNVQQR</sequence>
<proteinExistence type="predicted"/>
<gene>
    <name evidence="1" type="ORF">EVAR_98328_1</name>
</gene>
<evidence type="ECO:0000313" key="1">
    <source>
        <dbReference type="EMBL" id="GBP60431.1"/>
    </source>
</evidence>
<protein>
    <submittedName>
        <fullName evidence="1">Uncharacterized protein</fullName>
    </submittedName>
</protein>
<evidence type="ECO:0000313" key="2">
    <source>
        <dbReference type="Proteomes" id="UP000299102"/>
    </source>
</evidence>
<organism evidence="1 2">
    <name type="scientific">Eumeta variegata</name>
    <name type="common">Bagworm moth</name>
    <name type="synonym">Eumeta japonica</name>
    <dbReference type="NCBI Taxonomy" id="151549"/>
    <lineage>
        <taxon>Eukaryota</taxon>
        <taxon>Metazoa</taxon>
        <taxon>Ecdysozoa</taxon>
        <taxon>Arthropoda</taxon>
        <taxon>Hexapoda</taxon>
        <taxon>Insecta</taxon>
        <taxon>Pterygota</taxon>
        <taxon>Neoptera</taxon>
        <taxon>Endopterygota</taxon>
        <taxon>Lepidoptera</taxon>
        <taxon>Glossata</taxon>
        <taxon>Ditrysia</taxon>
        <taxon>Tineoidea</taxon>
        <taxon>Psychidae</taxon>
        <taxon>Oiketicinae</taxon>
        <taxon>Eumeta</taxon>
    </lineage>
</organism>
<reference evidence="1 2" key="1">
    <citation type="journal article" date="2019" name="Commun. Biol.">
        <title>The bagworm genome reveals a unique fibroin gene that provides high tensile strength.</title>
        <authorList>
            <person name="Kono N."/>
            <person name="Nakamura H."/>
            <person name="Ohtoshi R."/>
            <person name="Tomita M."/>
            <person name="Numata K."/>
            <person name="Arakawa K."/>
        </authorList>
    </citation>
    <scope>NUCLEOTIDE SEQUENCE [LARGE SCALE GENOMIC DNA]</scope>
</reference>
<dbReference type="AlphaFoldDB" id="A0A4C1X9E2"/>
<dbReference type="EMBL" id="BGZK01000787">
    <property type="protein sequence ID" value="GBP60431.1"/>
    <property type="molecule type" value="Genomic_DNA"/>
</dbReference>
<name>A0A4C1X9E2_EUMVA</name>
<accession>A0A4C1X9E2</accession>
<keyword evidence="2" id="KW-1185">Reference proteome</keyword>
<comment type="caution">
    <text evidence="1">The sequence shown here is derived from an EMBL/GenBank/DDBJ whole genome shotgun (WGS) entry which is preliminary data.</text>
</comment>
<dbReference type="Proteomes" id="UP000299102">
    <property type="component" value="Unassembled WGS sequence"/>
</dbReference>